<evidence type="ECO:0000313" key="4">
    <source>
        <dbReference type="Proteomes" id="UP001172082"/>
    </source>
</evidence>
<feature type="transmembrane region" description="Helical" evidence="2">
    <location>
        <begin position="47"/>
        <end position="66"/>
    </location>
</feature>
<evidence type="ECO:0000256" key="2">
    <source>
        <dbReference type="SAM" id="Phobius"/>
    </source>
</evidence>
<feature type="region of interest" description="Disordered" evidence="1">
    <location>
        <begin position="73"/>
        <end position="146"/>
    </location>
</feature>
<evidence type="ECO:0000313" key="3">
    <source>
        <dbReference type="EMBL" id="MDN5203011.1"/>
    </source>
</evidence>
<gene>
    <name evidence="3" type="ORF">QQ008_16595</name>
</gene>
<dbReference type="Proteomes" id="UP001172082">
    <property type="component" value="Unassembled WGS sequence"/>
</dbReference>
<evidence type="ECO:0000256" key="1">
    <source>
        <dbReference type="SAM" id="MobiDB-lite"/>
    </source>
</evidence>
<dbReference type="EMBL" id="JAUJEA010000006">
    <property type="protein sequence ID" value="MDN5203011.1"/>
    <property type="molecule type" value="Genomic_DNA"/>
</dbReference>
<keyword evidence="2" id="KW-1133">Transmembrane helix</keyword>
<feature type="compositionally biased region" description="Polar residues" evidence="1">
    <location>
        <begin position="73"/>
        <end position="91"/>
    </location>
</feature>
<feature type="compositionally biased region" description="Basic and acidic residues" evidence="1">
    <location>
        <begin position="92"/>
        <end position="102"/>
    </location>
</feature>
<keyword evidence="4" id="KW-1185">Reference proteome</keyword>
<sequence length="439" mass="50323">MSDKDFEKLFRQKLDGFEAEPTTKSKKRIFTTVIGKQLNGFHPGRQILMAALLLLLFGSMVFVLYVRQSSPSTKTYQSKNINESSQNQQSDNIKDFNSKDIATEESGLSQSEAKEQNTDMTSTDQKSTIESHPLESKQISTVDPKRPEVLLQRSVEQDHSEKNHENNDFVGYGKSHKYPGSLAPLDWSIFDGINTLYEPEFSYSYEIHEEESPVVPQPIKRHSLFLDVSPILTYSQIKPNKSDDILVRNFNTPSDLSFKRLGYRLSLGYEKVLTSRITLRGGITYYGLKYALNYVTQGSRPDSINLLSASENTAQYQVFTQQTEERISKRYGSMGLSASLKYHLKGEKFRHFIVFGMDYQRMLRYNEFIKENENNQFLTPNQIYINAGYKIERDIGKRILLKFQPNLSYSLLANKNTAATFDLKPFGIGVGFGISYYLK</sequence>
<reference evidence="3" key="1">
    <citation type="submission" date="2023-06" db="EMBL/GenBank/DDBJ databases">
        <title>Genomic of Parafulvivirga corallium.</title>
        <authorList>
            <person name="Wang G."/>
        </authorList>
    </citation>
    <scope>NUCLEOTIDE SEQUENCE</scope>
    <source>
        <strain evidence="3">BMA10</strain>
    </source>
</reference>
<comment type="caution">
    <text evidence="3">The sequence shown here is derived from an EMBL/GenBank/DDBJ whole genome shotgun (WGS) entry which is preliminary data.</text>
</comment>
<dbReference type="RefSeq" id="WP_346753035.1">
    <property type="nucleotide sequence ID" value="NZ_JAUJEA010000006.1"/>
</dbReference>
<name>A0ABT8KQJ6_9BACT</name>
<keyword evidence="2" id="KW-0812">Transmembrane</keyword>
<accession>A0ABT8KQJ6</accession>
<evidence type="ECO:0008006" key="5">
    <source>
        <dbReference type="Google" id="ProtNLM"/>
    </source>
</evidence>
<proteinExistence type="predicted"/>
<keyword evidence="2" id="KW-0472">Membrane</keyword>
<protein>
    <recommendedName>
        <fullName evidence="5">Outer membrane protein beta-barrel domain-containing protein</fullName>
    </recommendedName>
</protein>
<organism evidence="3 4">
    <name type="scientific">Splendidivirga corallicola</name>
    <dbReference type="NCBI Taxonomy" id="3051826"/>
    <lineage>
        <taxon>Bacteria</taxon>
        <taxon>Pseudomonadati</taxon>
        <taxon>Bacteroidota</taxon>
        <taxon>Cytophagia</taxon>
        <taxon>Cytophagales</taxon>
        <taxon>Splendidivirgaceae</taxon>
        <taxon>Splendidivirga</taxon>
    </lineage>
</organism>